<evidence type="ECO:0000313" key="3">
    <source>
        <dbReference type="EMBL" id="GAA3383404.1"/>
    </source>
</evidence>
<feature type="domain" description="VOC" evidence="2">
    <location>
        <begin position="3"/>
        <end position="143"/>
    </location>
</feature>
<evidence type="ECO:0000313" key="4">
    <source>
        <dbReference type="Proteomes" id="UP001501676"/>
    </source>
</evidence>
<dbReference type="InterPro" id="IPR051785">
    <property type="entry name" value="MMCE/EMCE_epimerase"/>
</dbReference>
<dbReference type="PANTHER" id="PTHR43048:SF3">
    <property type="entry name" value="METHYLMALONYL-COA EPIMERASE, MITOCHONDRIAL"/>
    <property type="match status" value="1"/>
</dbReference>
<evidence type="ECO:0000259" key="2">
    <source>
        <dbReference type="PROSITE" id="PS51819"/>
    </source>
</evidence>
<reference evidence="4" key="1">
    <citation type="journal article" date="2019" name="Int. J. Syst. Evol. Microbiol.">
        <title>The Global Catalogue of Microorganisms (GCM) 10K type strain sequencing project: providing services to taxonomists for standard genome sequencing and annotation.</title>
        <authorList>
            <consortium name="The Broad Institute Genomics Platform"/>
            <consortium name="The Broad Institute Genome Sequencing Center for Infectious Disease"/>
            <person name="Wu L."/>
            <person name="Ma J."/>
        </authorList>
    </citation>
    <scope>NUCLEOTIDE SEQUENCE [LARGE SCALE GENOMIC DNA]</scope>
    <source>
        <strain evidence="4">JCM 9458</strain>
    </source>
</reference>
<dbReference type="InterPro" id="IPR029068">
    <property type="entry name" value="Glyas_Bleomycin-R_OHBP_Dase"/>
</dbReference>
<protein>
    <recommendedName>
        <fullName evidence="2">VOC domain-containing protein</fullName>
    </recommendedName>
</protein>
<accession>A0ABP6SRT1</accession>
<dbReference type="Gene3D" id="3.10.180.10">
    <property type="entry name" value="2,3-Dihydroxybiphenyl 1,2-Dioxygenase, domain 1"/>
    <property type="match status" value="1"/>
</dbReference>
<proteinExistence type="predicted"/>
<dbReference type="PROSITE" id="PS51819">
    <property type="entry name" value="VOC"/>
    <property type="match status" value="1"/>
</dbReference>
<comment type="caution">
    <text evidence="3">The sequence shown here is derived from an EMBL/GenBank/DDBJ whole genome shotgun (WGS) entry which is preliminary data.</text>
</comment>
<dbReference type="EMBL" id="BAAAYN010000005">
    <property type="protein sequence ID" value="GAA3383404.1"/>
    <property type="molecule type" value="Genomic_DNA"/>
</dbReference>
<sequence>MASVHHVGLTVSDLERSMDFYADLLDGERLGPFERSGPRIDAVTGYPGVVVRQAFVTAPDGATVVELLQYRGGSDVVLDPDNGSVGAVHVAVTVADLDAVLARLRAAGVHVLSEPIVASAPLARHRCVYVLDPDRIRVELVEPPVSSAAR</sequence>
<keyword evidence="4" id="KW-1185">Reference proteome</keyword>
<keyword evidence="1" id="KW-0479">Metal-binding</keyword>
<evidence type="ECO:0000256" key="1">
    <source>
        <dbReference type="ARBA" id="ARBA00022723"/>
    </source>
</evidence>
<dbReference type="InterPro" id="IPR037523">
    <property type="entry name" value="VOC_core"/>
</dbReference>
<organism evidence="3 4">
    <name type="scientific">Cryptosporangium minutisporangium</name>
    <dbReference type="NCBI Taxonomy" id="113569"/>
    <lineage>
        <taxon>Bacteria</taxon>
        <taxon>Bacillati</taxon>
        <taxon>Actinomycetota</taxon>
        <taxon>Actinomycetes</taxon>
        <taxon>Cryptosporangiales</taxon>
        <taxon>Cryptosporangiaceae</taxon>
        <taxon>Cryptosporangium</taxon>
    </lineage>
</organism>
<dbReference type="RefSeq" id="WP_345726676.1">
    <property type="nucleotide sequence ID" value="NZ_BAAAYN010000005.1"/>
</dbReference>
<dbReference type="SUPFAM" id="SSF54593">
    <property type="entry name" value="Glyoxalase/Bleomycin resistance protein/Dihydroxybiphenyl dioxygenase"/>
    <property type="match status" value="1"/>
</dbReference>
<name>A0ABP6SRT1_9ACTN</name>
<dbReference type="PANTHER" id="PTHR43048">
    <property type="entry name" value="METHYLMALONYL-COA EPIMERASE"/>
    <property type="match status" value="1"/>
</dbReference>
<gene>
    <name evidence="3" type="ORF">GCM10020369_09140</name>
</gene>
<dbReference type="Proteomes" id="UP001501676">
    <property type="component" value="Unassembled WGS sequence"/>
</dbReference>
<dbReference type="Pfam" id="PF13669">
    <property type="entry name" value="Glyoxalase_4"/>
    <property type="match status" value="1"/>
</dbReference>